<dbReference type="InterPro" id="IPR019410">
    <property type="entry name" value="Methyltransf_16"/>
</dbReference>
<organism evidence="1 2">
    <name type="scientific">Desulfobacula toluolica (strain DSM 7467 / Tol2)</name>
    <dbReference type="NCBI Taxonomy" id="651182"/>
    <lineage>
        <taxon>Bacteria</taxon>
        <taxon>Pseudomonadati</taxon>
        <taxon>Thermodesulfobacteriota</taxon>
        <taxon>Desulfobacteria</taxon>
        <taxon>Desulfobacterales</taxon>
        <taxon>Desulfobacteraceae</taxon>
        <taxon>Desulfobacula</taxon>
    </lineage>
</organism>
<gene>
    <name evidence="1" type="ordered locus">TOL2_C03550</name>
</gene>
<dbReference type="CDD" id="cd02440">
    <property type="entry name" value="AdoMet_MTases"/>
    <property type="match status" value="1"/>
</dbReference>
<dbReference type="RefSeq" id="WP_014955882.1">
    <property type="nucleotide sequence ID" value="NC_018645.1"/>
</dbReference>
<dbReference type="InterPro" id="IPR029063">
    <property type="entry name" value="SAM-dependent_MTases_sf"/>
</dbReference>
<dbReference type="PANTHER" id="PTHR14614">
    <property type="entry name" value="HEPATOCELLULAR CARCINOMA-ASSOCIATED ANTIGEN"/>
    <property type="match status" value="1"/>
</dbReference>
<evidence type="ECO:0000313" key="1">
    <source>
        <dbReference type="EMBL" id="CCK78525.1"/>
    </source>
</evidence>
<dbReference type="HOGENOM" id="CLU_082963_2_0_7"/>
<accession>K0NCV1</accession>
<dbReference type="KEGG" id="dto:TOL2_C03550"/>
<dbReference type="Proteomes" id="UP000007347">
    <property type="component" value="Chromosome"/>
</dbReference>
<dbReference type="Gene3D" id="3.40.50.150">
    <property type="entry name" value="Vaccinia Virus protein VP39"/>
    <property type="match status" value="1"/>
</dbReference>
<reference evidence="1 2" key="1">
    <citation type="journal article" date="2013" name="Environ. Microbiol.">
        <title>Complete genome, catabolic sub-proteomes and key-metabolites of Desulfobacula toluolica Tol2, a marine, aromatic compound-degrading, sulfate-reducing bacterium.</title>
        <authorList>
            <person name="Wohlbrand L."/>
            <person name="Jacob J.H."/>
            <person name="Kube M."/>
            <person name="Mussmann M."/>
            <person name="Jarling R."/>
            <person name="Beck A."/>
            <person name="Amann R."/>
            <person name="Wilkes H."/>
            <person name="Reinhardt R."/>
            <person name="Rabus R."/>
        </authorList>
    </citation>
    <scope>NUCLEOTIDE SEQUENCE [LARGE SCALE GENOMIC DNA]</scope>
    <source>
        <strain evidence="2">DSM 7467 / Tol2</strain>
    </source>
</reference>
<proteinExistence type="predicted"/>
<dbReference type="GO" id="GO:0008168">
    <property type="term" value="F:methyltransferase activity"/>
    <property type="evidence" value="ECO:0007669"/>
    <property type="project" value="UniProtKB-KW"/>
</dbReference>
<dbReference type="PATRIC" id="fig|651182.5.peg.437"/>
<dbReference type="EMBL" id="FO203503">
    <property type="protein sequence ID" value="CCK78525.1"/>
    <property type="molecule type" value="Genomic_DNA"/>
</dbReference>
<dbReference type="OrthoDB" id="264333at2"/>
<dbReference type="Pfam" id="PF10294">
    <property type="entry name" value="Methyltransf_16"/>
    <property type="match status" value="1"/>
</dbReference>
<keyword evidence="2" id="KW-1185">Reference proteome</keyword>
<dbReference type="SUPFAM" id="SSF53335">
    <property type="entry name" value="S-adenosyl-L-methionine-dependent methyltransferases"/>
    <property type="match status" value="1"/>
</dbReference>
<dbReference type="GO" id="GO:0032259">
    <property type="term" value="P:methylation"/>
    <property type="evidence" value="ECO:0007669"/>
    <property type="project" value="UniProtKB-KW"/>
</dbReference>
<keyword evidence="1" id="KW-0489">Methyltransferase</keyword>
<name>K0NCV1_DESTT</name>
<sequence length="216" mass="24411">MSSLRIRYQTIEFKDVDIHVRTLRDTLQYLDVNGVAEKLGISSATWPLFGVIWPSGKVLAHHMIDYEVDGKQILEVGCGIGLASLVLNHRLADITSTDYHPDAEPFLMENVKLNKGKKIPFVRMGWCDNNINLGKFDLIIGSDLLYEPDHAELLSSFIDHHANNHCEVIIVDPGRGKHARFSKKMVSLGYSHTQSKPVHTDYLARPFKGQILSYSR</sequence>
<protein>
    <submittedName>
        <fullName evidence="1">Predicted methyltransferase</fullName>
    </submittedName>
</protein>
<dbReference type="AlphaFoldDB" id="K0NCV1"/>
<keyword evidence="1" id="KW-0808">Transferase</keyword>
<evidence type="ECO:0000313" key="2">
    <source>
        <dbReference type="Proteomes" id="UP000007347"/>
    </source>
</evidence>